<dbReference type="PANTHER" id="PTHR14494:SF0">
    <property type="entry name" value="ALADIN"/>
    <property type="match status" value="1"/>
</dbReference>
<evidence type="ECO:0000259" key="2">
    <source>
        <dbReference type="Pfam" id="PF25460"/>
    </source>
</evidence>
<keyword evidence="1" id="KW-0812">Transmembrane</keyword>
<dbReference type="InParanoid" id="A0A6P6YLH0"/>
<feature type="transmembrane region" description="Helical" evidence="1">
    <location>
        <begin position="127"/>
        <end position="150"/>
    </location>
</feature>
<dbReference type="GO" id="GO:0005643">
    <property type="term" value="C:nuclear pore"/>
    <property type="evidence" value="ECO:0007669"/>
    <property type="project" value="TreeGrafter"/>
</dbReference>
<dbReference type="FunCoup" id="A0A6P6YLH0">
    <property type="interactions" value="1366"/>
</dbReference>
<evidence type="ECO:0000313" key="4">
    <source>
        <dbReference type="RefSeq" id="XP_027205799.1"/>
    </source>
</evidence>
<dbReference type="InterPro" id="IPR057403">
    <property type="entry name" value="Beta-prop_Aladin"/>
</dbReference>
<dbReference type="RefSeq" id="XP_027205799.1">
    <property type="nucleotide sequence ID" value="XM_027349998.1"/>
</dbReference>
<name>A0A6P6YLH0_DERPT</name>
<evidence type="ECO:0000256" key="1">
    <source>
        <dbReference type="SAM" id="Phobius"/>
    </source>
</evidence>
<gene>
    <name evidence="4" type="primary">LOC113799377</name>
</gene>
<dbReference type="KEGG" id="dpte:113799377"/>
<evidence type="ECO:0000313" key="3">
    <source>
        <dbReference type="Proteomes" id="UP000515146"/>
    </source>
</evidence>
<dbReference type="InterPro" id="IPR036322">
    <property type="entry name" value="WD40_repeat_dom_sf"/>
</dbReference>
<keyword evidence="3" id="KW-1185">Reference proteome</keyword>
<organism evidence="3 4">
    <name type="scientific">Dermatophagoides pteronyssinus</name>
    <name type="common">European house dust mite</name>
    <dbReference type="NCBI Taxonomy" id="6956"/>
    <lineage>
        <taxon>Eukaryota</taxon>
        <taxon>Metazoa</taxon>
        <taxon>Ecdysozoa</taxon>
        <taxon>Arthropoda</taxon>
        <taxon>Chelicerata</taxon>
        <taxon>Arachnida</taxon>
        <taxon>Acari</taxon>
        <taxon>Acariformes</taxon>
        <taxon>Sarcoptiformes</taxon>
        <taxon>Astigmata</taxon>
        <taxon>Psoroptidia</taxon>
        <taxon>Analgoidea</taxon>
        <taxon>Pyroglyphidae</taxon>
        <taxon>Dermatophagoidinae</taxon>
        <taxon>Dermatophagoides</taxon>
    </lineage>
</organism>
<dbReference type="PANTHER" id="PTHR14494">
    <property type="entry name" value="ALADIN/ADRACALIN/AAAS"/>
    <property type="match status" value="1"/>
</dbReference>
<dbReference type="CTD" id="31881"/>
<dbReference type="OMA" id="MAWKPFD"/>
<dbReference type="Gene3D" id="2.130.10.10">
    <property type="entry name" value="YVTN repeat-like/Quinoprotein amine dehydrogenase"/>
    <property type="match status" value="1"/>
</dbReference>
<proteinExistence type="predicted"/>
<protein>
    <submittedName>
        <fullName evidence="4">Aladin-like</fullName>
    </submittedName>
</protein>
<dbReference type="AlphaFoldDB" id="A0A6P6YLH0"/>
<dbReference type="OrthoDB" id="411991at2759"/>
<dbReference type="GO" id="GO:0006913">
    <property type="term" value="P:nucleocytoplasmic transport"/>
    <property type="evidence" value="ECO:0007669"/>
    <property type="project" value="TreeGrafter"/>
</dbReference>
<feature type="domain" description="Aladin seven-bladed propeller" evidence="2">
    <location>
        <begin position="159"/>
        <end position="537"/>
    </location>
</feature>
<dbReference type="InterPro" id="IPR045139">
    <property type="entry name" value="Aladin"/>
</dbReference>
<keyword evidence="1" id="KW-0472">Membrane</keyword>
<keyword evidence="1" id="KW-1133">Transmembrane helix</keyword>
<dbReference type="InterPro" id="IPR001680">
    <property type="entry name" value="WD40_rpt"/>
</dbReference>
<dbReference type="InterPro" id="IPR015943">
    <property type="entry name" value="WD40/YVTN_repeat-like_dom_sf"/>
</dbReference>
<dbReference type="Pfam" id="PF25460">
    <property type="entry name" value="Beta-prop_Aladin"/>
    <property type="match status" value="1"/>
</dbReference>
<dbReference type="SMART" id="SM00320">
    <property type="entry name" value="WD40"/>
    <property type="match status" value="3"/>
</dbReference>
<reference evidence="4" key="1">
    <citation type="submission" date="2025-08" db="UniProtKB">
        <authorList>
            <consortium name="RefSeq"/>
        </authorList>
    </citation>
    <scope>IDENTIFICATION</scope>
    <source>
        <strain evidence="4">Airmid</strain>
    </source>
</reference>
<sequence>MFQLTTKIQRHTRKSFIDKMEEILIDDSFIDSDLINHRGQKYPRILIQNDEIVKPALAPEHLCRDIFVERTDQNLFIRLLRHYRTKGFICMLKFIKQLYHEHHRQSNPKSDDNQSGYPTNVTNYGLLLSYIFALVILQIHSIYLAIHLYFYPFDKYSDDDLLNEFNLNPEWKSGLVRTFVWHPNSLRCALALVNDLIYVYSADHKRPMNHITCVKNVHQRRISSMCWHPKLDDVLVVACRDKILIWRFECLSTNVAQSSPALVKAESSSTRQQPSLQIVNTHLQSPITSLAFNMNGNMLVSCSPRNASLSLCRFDDKCQLIKIESIRMKQLSSLIHLPQLTSLQWSPDGQRLLALTTVRHKPICVFESIKWSYKFWTFPCEHNQQLCQTAVWSRPNGMILLFVPKQSSKVYALTFYDQAEADDVGGCSSDKCTLVLDTRQFFDQNDITFMPIIRQMCWDSKSTKLVVSFHDPLKAIAIFNTNLNPGLNIRPFRILKPAFTSGLSVRCLLMNFHDNYIDPGCLITICWSNGIVTHVPLEADSNKNDRSLNESIRSLTSLCTSFDESSFVRPAGDFSLNRCSISSSLQPNGNGLIQSPQPDGCKNLRQSEKTKSFCTSSSSTPFRRSVLYSTRVHYD</sequence>
<accession>A0A6P6YLH0</accession>
<dbReference type="SUPFAM" id="SSF50978">
    <property type="entry name" value="WD40 repeat-like"/>
    <property type="match status" value="1"/>
</dbReference>
<dbReference type="Proteomes" id="UP000515146">
    <property type="component" value="Unplaced"/>
</dbReference>
<dbReference type="GeneID" id="113799377"/>